<protein>
    <submittedName>
        <fullName evidence="1">Uncharacterized protein</fullName>
    </submittedName>
</protein>
<comment type="caution">
    <text evidence="1">The sequence shown here is derived from an EMBL/GenBank/DDBJ whole genome shotgun (WGS) entry which is preliminary data.</text>
</comment>
<reference evidence="1 2" key="1">
    <citation type="submission" date="2023-09" db="EMBL/GenBank/DDBJ databases">
        <authorList>
            <person name="Wang M."/>
        </authorList>
    </citation>
    <scope>NUCLEOTIDE SEQUENCE [LARGE SCALE GENOMIC DNA]</scope>
    <source>
        <strain evidence="1">GT-2023</strain>
        <tissue evidence="1">Liver</tissue>
    </source>
</reference>
<dbReference type="EMBL" id="JAYMGO010000024">
    <property type="protein sequence ID" value="KAL1248377.1"/>
    <property type="molecule type" value="Genomic_DNA"/>
</dbReference>
<evidence type="ECO:0000313" key="2">
    <source>
        <dbReference type="Proteomes" id="UP001558613"/>
    </source>
</evidence>
<name>A0ABR3L6C2_9TELE</name>
<organism evidence="1 2">
    <name type="scientific">Cirrhinus molitorella</name>
    <name type="common">mud carp</name>
    <dbReference type="NCBI Taxonomy" id="172907"/>
    <lineage>
        <taxon>Eukaryota</taxon>
        <taxon>Metazoa</taxon>
        <taxon>Chordata</taxon>
        <taxon>Craniata</taxon>
        <taxon>Vertebrata</taxon>
        <taxon>Euteleostomi</taxon>
        <taxon>Actinopterygii</taxon>
        <taxon>Neopterygii</taxon>
        <taxon>Teleostei</taxon>
        <taxon>Ostariophysi</taxon>
        <taxon>Cypriniformes</taxon>
        <taxon>Cyprinidae</taxon>
        <taxon>Labeoninae</taxon>
        <taxon>Labeonini</taxon>
        <taxon>Cirrhinus</taxon>
    </lineage>
</organism>
<gene>
    <name evidence="1" type="ORF">QQF64_021695</name>
</gene>
<accession>A0ABR3L6C2</accession>
<keyword evidence="2" id="KW-1185">Reference proteome</keyword>
<evidence type="ECO:0000313" key="1">
    <source>
        <dbReference type="EMBL" id="KAL1248377.1"/>
    </source>
</evidence>
<sequence>MDADKLKLKQRDPFLVSFGSPQKRNFSRAITPCFAHPARISKSLAVSRTGVKVLVALYRNSAVRVHKYERSACVTASPPPSRSQ</sequence>
<proteinExistence type="predicted"/>
<dbReference type="Proteomes" id="UP001558613">
    <property type="component" value="Unassembled WGS sequence"/>
</dbReference>